<sequence>MRIVIVTNGSRGDTEPYAALGRGLAARDHKVRVVASQSYQGLIEDAGLECHPLAVDIPAQLGGEEGQRWLGQGQNPAANLRGFRRFITPMAERFLTAAVEGCADADAIVFSHMGAAGYHVAEAMGVPCAIAEYLPRHPTGGYPSYLVPGGRSLGRLGNRLSHSLAAQLMWRTRRPGTNGWRVEELGLRPLPRFSGPHRQMEKDRLLRLCGYSEAVVPRPRDWPANVRITGYWFLDDLSDEWRPPADLARFLDAGPPPVYVGFGSMVPADPVEMSRVVRDGLRRAGVRGVLLGDPEPSTDDFFVASNVPHSWLFPRMAAIVHHGGAGTTASALRAGVPSVICPFFVDQPFWGGRVHALGAGPRPIPIADLTADALATAVRQAVTDDVMKERAAALGGAIRAENGVETACDLLENWLRTDPPPPGRRRRTR</sequence>
<evidence type="ECO:0000313" key="3">
    <source>
        <dbReference type="EMBL" id="GAA4638777.1"/>
    </source>
</evidence>
<reference evidence="4" key="1">
    <citation type="journal article" date="2019" name="Int. J. Syst. Evol. Microbiol.">
        <title>The Global Catalogue of Microorganisms (GCM) 10K type strain sequencing project: providing services to taxonomists for standard genome sequencing and annotation.</title>
        <authorList>
            <consortium name="The Broad Institute Genomics Platform"/>
            <consortium name="The Broad Institute Genome Sequencing Center for Infectious Disease"/>
            <person name="Wu L."/>
            <person name="Ma J."/>
        </authorList>
    </citation>
    <scope>NUCLEOTIDE SEQUENCE [LARGE SCALE GENOMIC DNA]</scope>
    <source>
        <strain evidence="4">JCM 17939</strain>
    </source>
</reference>
<dbReference type="PANTHER" id="PTHR48050:SF13">
    <property type="entry name" value="STEROL 3-BETA-GLUCOSYLTRANSFERASE UGT80A2"/>
    <property type="match status" value="1"/>
</dbReference>
<feature type="domain" description="Glycosyltransferase family 28 N-terminal" evidence="1">
    <location>
        <begin position="3"/>
        <end position="139"/>
    </location>
</feature>
<evidence type="ECO:0000259" key="1">
    <source>
        <dbReference type="Pfam" id="PF03033"/>
    </source>
</evidence>
<protein>
    <submittedName>
        <fullName evidence="3">Glycosyltransferase</fullName>
    </submittedName>
</protein>
<dbReference type="Pfam" id="PF06722">
    <property type="entry name" value="EryCIII-like_C"/>
    <property type="match status" value="1"/>
</dbReference>
<gene>
    <name evidence="3" type="ORF">GCM10023196_097850</name>
</gene>
<accession>A0ABP8UT13</accession>
<evidence type="ECO:0000259" key="2">
    <source>
        <dbReference type="Pfam" id="PF06722"/>
    </source>
</evidence>
<feature type="domain" description="Erythromycin biosynthesis protein CIII-like C-terminal" evidence="2">
    <location>
        <begin position="304"/>
        <end position="394"/>
    </location>
</feature>
<dbReference type="EMBL" id="BAABHK010000024">
    <property type="protein sequence ID" value="GAA4638777.1"/>
    <property type="molecule type" value="Genomic_DNA"/>
</dbReference>
<name>A0ABP8UT13_9ACTN</name>
<evidence type="ECO:0000313" key="4">
    <source>
        <dbReference type="Proteomes" id="UP001501442"/>
    </source>
</evidence>
<dbReference type="CDD" id="cd03784">
    <property type="entry name" value="GT1_Gtf-like"/>
    <property type="match status" value="1"/>
</dbReference>
<dbReference type="SUPFAM" id="SSF53756">
    <property type="entry name" value="UDP-Glycosyltransferase/glycogen phosphorylase"/>
    <property type="match status" value="1"/>
</dbReference>
<dbReference type="InterPro" id="IPR002213">
    <property type="entry name" value="UDP_glucos_trans"/>
</dbReference>
<keyword evidence="4" id="KW-1185">Reference proteome</keyword>
<dbReference type="Pfam" id="PF03033">
    <property type="entry name" value="Glyco_transf_28"/>
    <property type="match status" value="1"/>
</dbReference>
<dbReference type="PANTHER" id="PTHR48050">
    <property type="entry name" value="STEROL 3-BETA-GLUCOSYLTRANSFERASE"/>
    <property type="match status" value="1"/>
</dbReference>
<dbReference type="Gene3D" id="3.40.50.2000">
    <property type="entry name" value="Glycogen Phosphorylase B"/>
    <property type="match status" value="2"/>
</dbReference>
<comment type="caution">
    <text evidence="3">The sequence shown here is derived from an EMBL/GenBank/DDBJ whole genome shotgun (WGS) entry which is preliminary data.</text>
</comment>
<dbReference type="InterPro" id="IPR050426">
    <property type="entry name" value="Glycosyltransferase_28"/>
</dbReference>
<proteinExistence type="predicted"/>
<dbReference type="InterPro" id="IPR010610">
    <property type="entry name" value="EryCIII-like_C"/>
</dbReference>
<organism evidence="3 4">
    <name type="scientific">Actinoallomurus vinaceus</name>
    <dbReference type="NCBI Taxonomy" id="1080074"/>
    <lineage>
        <taxon>Bacteria</taxon>
        <taxon>Bacillati</taxon>
        <taxon>Actinomycetota</taxon>
        <taxon>Actinomycetes</taxon>
        <taxon>Streptosporangiales</taxon>
        <taxon>Thermomonosporaceae</taxon>
        <taxon>Actinoallomurus</taxon>
    </lineage>
</organism>
<dbReference type="RefSeq" id="WP_345442321.1">
    <property type="nucleotide sequence ID" value="NZ_BAABHK010000024.1"/>
</dbReference>
<dbReference type="Proteomes" id="UP001501442">
    <property type="component" value="Unassembled WGS sequence"/>
</dbReference>
<dbReference type="InterPro" id="IPR004276">
    <property type="entry name" value="GlycoTrans_28_N"/>
</dbReference>